<dbReference type="Gene3D" id="3.90.180.10">
    <property type="entry name" value="Medium-chain alcohol dehydrogenases, catalytic domain"/>
    <property type="match status" value="1"/>
</dbReference>
<keyword evidence="5" id="KW-0560">Oxidoreductase</keyword>
<dbReference type="STRING" id="1036612.A0A1L9TJU7"/>
<evidence type="ECO:0000256" key="4">
    <source>
        <dbReference type="ARBA" id="ARBA00022833"/>
    </source>
</evidence>
<keyword evidence="4 6" id="KW-0862">Zinc</keyword>
<evidence type="ECO:0000256" key="5">
    <source>
        <dbReference type="ARBA" id="ARBA00023002"/>
    </source>
</evidence>
<dbReference type="InterPro" id="IPR011032">
    <property type="entry name" value="GroES-like_sf"/>
</dbReference>
<dbReference type="SMART" id="SM00829">
    <property type="entry name" value="PKS_ER"/>
    <property type="match status" value="1"/>
</dbReference>
<dbReference type="InterPro" id="IPR020843">
    <property type="entry name" value="ER"/>
</dbReference>
<name>A0A1L9TJU7_9EURO</name>
<dbReference type="VEuPathDB" id="FungiDB:ASPSYDRAFT_149375"/>
<evidence type="ECO:0000256" key="1">
    <source>
        <dbReference type="ARBA" id="ARBA00001947"/>
    </source>
</evidence>
<dbReference type="GO" id="GO:0016491">
    <property type="term" value="F:oxidoreductase activity"/>
    <property type="evidence" value="ECO:0007669"/>
    <property type="project" value="UniProtKB-KW"/>
</dbReference>
<dbReference type="InterPro" id="IPR002328">
    <property type="entry name" value="ADH_Zn_CS"/>
</dbReference>
<keyword evidence="9" id="KW-1185">Reference proteome</keyword>
<dbReference type="PROSITE" id="PS00059">
    <property type="entry name" value="ADH_ZINC"/>
    <property type="match status" value="1"/>
</dbReference>
<gene>
    <name evidence="8" type="ORF">ASPSYDRAFT_149375</name>
</gene>
<protein>
    <recommendedName>
        <fullName evidence="7">Enoyl reductase (ER) domain-containing protein</fullName>
    </recommendedName>
</protein>
<dbReference type="GO" id="GO:0008270">
    <property type="term" value="F:zinc ion binding"/>
    <property type="evidence" value="ECO:0007669"/>
    <property type="project" value="InterPro"/>
</dbReference>
<reference evidence="9" key="1">
    <citation type="journal article" date="2017" name="Genome Biol.">
        <title>Comparative genomics reveals high biological diversity and specific adaptations in the industrially and medically important fungal genus Aspergillus.</title>
        <authorList>
            <person name="de Vries R.P."/>
            <person name="Riley R."/>
            <person name="Wiebenga A."/>
            <person name="Aguilar-Osorio G."/>
            <person name="Amillis S."/>
            <person name="Uchima C.A."/>
            <person name="Anderluh G."/>
            <person name="Asadollahi M."/>
            <person name="Askin M."/>
            <person name="Barry K."/>
            <person name="Battaglia E."/>
            <person name="Bayram O."/>
            <person name="Benocci T."/>
            <person name="Braus-Stromeyer S.A."/>
            <person name="Caldana C."/>
            <person name="Canovas D."/>
            <person name="Cerqueira G.C."/>
            <person name="Chen F."/>
            <person name="Chen W."/>
            <person name="Choi C."/>
            <person name="Clum A."/>
            <person name="Dos Santos R.A."/>
            <person name="Damasio A.R."/>
            <person name="Diallinas G."/>
            <person name="Emri T."/>
            <person name="Fekete E."/>
            <person name="Flipphi M."/>
            <person name="Freyberg S."/>
            <person name="Gallo A."/>
            <person name="Gournas C."/>
            <person name="Habgood R."/>
            <person name="Hainaut M."/>
            <person name="Harispe M.L."/>
            <person name="Henrissat B."/>
            <person name="Hilden K.S."/>
            <person name="Hope R."/>
            <person name="Hossain A."/>
            <person name="Karabika E."/>
            <person name="Karaffa L."/>
            <person name="Karanyi Z."/>
            <person name="Krasevec N."/>
            <person name="Kuo A."/>
            <person name="Kusch H."/>
            <person name="LaButti K."/>
            <person name="Lagendijk E.L."/>
            <person name="Lapidus A."/>
            <person name="Levasseur A."/>
            <person name="Lindquist E."/>
            <person name="Lipzen A."/>
            <person name="Logrieco A.F."/>
            <person name="MacCabe A."/>
            <person name="Maekelae M.R."/>
            <person name="Malavazi I."/>
            <person name="Melin P."/>
            <person name="Meyer V."/>
            <person name="Mielnichuk N."/>
            <person name="Miskei M."/>
            <person name="Molnar A.P."/>
            <person name="Mule G."/>
            <person name="Ngan C.Y."/>
            <person name="Orejas M."/>
            <person name="Orosz E."/>
            <person name="Ouedraogo J.P."/>
            <person name="Overkamp K.M."/>
            <person name="Park H.-S."/>
            <person name="Perrone G."/>
            <person name="Piumi F."/>
            <person name="Punt P.J."/>
            <person name="Ram A.F."/>
            <person name="Ramon A."/>
            <person name="Rauscher S."/>
            <person name="Record E."/>
            <person name="Riano-Pachon D.M."/>
            <person name="Robert V."/>
            <person name="Roehrig J."/>
            <person name="Ruller R."/>
            <person name="Salamov A."/>
            <person name="Salih N.S."/>
            <person name="Samson R.A."/>
            <person name="Sandor E."/>
            <person name="Sanguinetti M."/>
            <person name="Schuetze T."/>
            <person name="Sepcic K."/>
            <person name="Shelest E."/>
            <person name="Sherlock G."/>
            <person name="Sophianopoulou V."/>
            <person name="Squina F.M."/>
            <person name="Sun H."/>
            <person name="Susca A."/>
            <person name="Todd R.B."/>
            <person name="Tsang A."/>
            <person name="Unkles S.E."/>
            <person name="van de Wiele N."/>
            <person name="van Rossen-Uffink D."/>
            <person name="Oliveira J.V."/>
            <person name="Vesth T.C."/>
            <person name="Visser J."/>
            <person name="Yu J.-H."/>
            <person name="Zhou M."/>
            <person name="Andersen M.R."/>
            <person name="Archer D.B."/>
            <person name="Baker S.E."/>
            <person name="Benoit I."/>
            <person name="Brakhage A.A."/>
            <person name="Braus G.H."/>
            <person name="Fischer R."/>
            <person name="Frisvad J.C."/>
            <person name="Goldman G.H."/>
            <person name="Houbraken J."/>
            <person name="Oakley B."/>
            <person name="Pocsi I."/>
            <person name="Scazzocchio C."/>
            <person name="Seiboth B."/>
            <person name="vanKuyk P.A."/>
            <person name="Wortman J."/>
            <person name="Dyer P.S."/>
            <person name="Grigoriev I.V."/>
        </authorList>
    </citation>
    <scope>NUCLEOTIDE SEQUENCE [LARGE SCALE GENOMIC DNA]</scope>
    <source>
        <strain evidence="9">CBS 593.65</strain>
    </source>
</reference>
<proteinExistence type="inferred from homology"/>
<dbReference type="Pfam" id="PF08240">
    <property type="entry name" value="ADH_N"/>
    <property type="match status" value="1"/>
</dbReference>
<dbReference type="InterPro" id="IPR013149">
    <property type="entry name" value="ADH-like_C"/>
</dbReference>
<dbReference type="Gene3D" id="3.40.50.720">
    <property type="entry name" value="NAD(P)-binding Rossmann-like Domain"/>
    <property type="match status" value="1"/>
</dbReference>
<evidence type="ECO:0000256" key="2">
    <source>
        <dbReference type="ARBA" id="ARBA00008072"/>
    </source>
</evidence>
<comment type="cofactor">
    <cofactor evidence="1 6">
        <name>Zn(2+)</name>
        <dbReference type="ChEBI" id="CHEBI:29105"/>
    </cofactor>
</comment>
<dbReference type="OrthoDB" id="1560166at2759"/>
<evidence type="ECO:0000313" key="8">
    <source>
        <dbReference type="EMBL" id="OJJ59696.1"/>
    </source>
</evidence>
<dbReference type="PANTHER" id="PTHR43350">
    <property type="entry name" value="NAD-DEPENDENT ALCOHOL DEHYDROGENASE"/>
    <property type="match status" value="1"/>
</dbReference>
<dbReference type="CDD" id="cd08278">
    <property type="entry name" value="benzyl_alcohol_DH"/>
    <property type="match status" value="1"/>
</dbReference>
<evidence type="ECO:0000256" key="3">
    <source>
        <dbReference type="ARBA" id="ARBA00022723"/>
    </source>
</evidence>
<dbReference type="SUPFAM" id="SSF50129">
    <property type="entry name" value="GroES-like"/>
    <property type="match status" value="1"/>
</dbReference>
<dbReference type="PANTHER" id="PTHR43350:SF18">
    <property type="entry name" value="ENOYL REDUCTASE (ER) DOMAIN-CONTAINING PROTEIN"/>
    <property type="match status" value="1"/>
</dbReference>
<dbReference type="SUPFAM" id="SSF51735">
    <property type="entry name" value="NAD(P)-binding Rossmann-fold domains"/>
    <property type="match status" value="1"/>
</dbReference>
<evidence type="ECO:0000313" key="9">
    <source>
        <dbReference type="Proteomes" id="UP000184356"/>
    </source>
</evidence>
<comment type="similarity">
    <text evidence="2 6">Belongs to the zinc-containing alcohol dehydrogenase family.</text>
</comment>
<dbReference type="RefSeq" id="XP_040703502.1">
    <property type="nucleotide sequence ID" value="XM_040841901.1"/>
</dbReference>
<dbReference type="EMBL" id="KV878585">
    <property type="protein sequence ID" value="OJJ59696.1"/>
    <property type="molecule type" value="Genomic_DNA"/>
</dbReference>
<dbReference type="GeneID" id="63757974"/>
<accession>A0A1L9TJU7</accession>
<evidence type="ECO:0000256" key="6">
    <source>
        <dbReference type="RuleBase" id="RU361277"/>
    </source>
</evidence>
<dbReference type="Proteomes" id="UP000184356">
    <property type="component" value="Unassembled WGS sequence"/>
</dbReference>
<dbReference type="Pfam" id="PF00107">
    <property type="entry name" value="ADH_zinc_N"/>
    <property type="match status" value="1"/>
</dbReference>
<feature type="domain" description="Enoyl reductase (ER)" evidence="7">
    <location>
        <begin position="12"/>
        <end position="385"/>
    </location>
</feature>
<sequence length="390" mass="42124">MAVTKAIVAREPRFTALSWALEDVAVCEEPGDDEVLVEMVASGVCHTDIVLSAVPSGQFGIHYPKVMGHEGSGYARKVGKNVTTVQSGDPVLLSFYSCGACDQCAEKHPSYCHSFAMENYVGRKGHVNSAPAAGEDGKDRKEEQEIYSRFFGQSSFSRYSIVDKASVVNAKDLVRNEEEMKLFAPLGCGFQTGMGAIDNTAQVGENSMLVVSGLGSVGLAALMTANIRKCKAIIGVDRIPSRLQLAKQLGATHTIDVSPVGSNMHKAIRDMFPNGVDCVIDTTGAPVIIEDGLRALRQRGKLVLIGVPPMQYELSLNAIEHINTGRTVIGCLEGDCVPEEAIATLVQWYREGRFPIEKLITYFEAHEFKQALAGLDDGSVVKAVLNWNNV</sequence>
<organism evidence="8 9">
    <name type="scientific">Aspergillus sydowii CBS 593.65</name>
    <dbReference type="NCBI Taxonomy" id="1036612"/>
    <lineage>
        <taxon>Eukaryota</taxon>
        <taxon>Fungi</taxon>
        <taxon>Dikarya</taxon>
        <taxon>Ascomycota</taxon>
        <taxon>Pezizomycotina</taxon>
        <taxon>Eurotiomycetes</taxon>
        <taxon>Eurotiomycetidae</taxon>
        <taxon>Eurotiales</taxon>
        <taxon>Aspergillaceae</taxon>
        <taxon>Aspergillus</taxon>
        <taxon>Aspergillus subgen. Nidulantes</taxon>
    </lineage>
</organism>
<dbReference type="InterPro" id="IPR013154">
    <property type="entry name" value="ADH-like_N"/>
</dbReference>
<evidence type="ECO:0000259" key="7">
    <source>
        <dbReference type="SMART" id="SM00829"/>
    </source>
</evidence>
<dbReference type="FunFam" id="3.40.50.720:FF:000003">
    <property type="entry name" value="S-(hydroxymethyl)glutathione dehydrogenase"/>
    <property type="match status" value="1"/>
</dbReference>
<dbReference type="InterPro" id="IPR036291">
    <property type="entry name" value="NAD(P)-bd_dom_sf"/>
</dbReference>
<keyword evidence="3 6" id="KW-0479">Metal-binding</keyword>
<dbReference type="AlphaFoldDB" id="A0A1L9TJU7"/>